<keyword evidence="7" id="KW-0732">Signal</keyword>
<keyword evidence="2 6" id="KW-0049">Antioxidant</keyword>
<dbReference type="AlphaFoldDB" id="A0A0F5IPG5"/>
<dbReference type="PANTHER" id="PTHR43110:SF1">
    <property type="entry name" value="THIOL PEROXIDASE"/>
    <property type="match status" value="1"/>
</dbReference>
<dbReference type="PROSITE" id="PS01265">
    <property type="entry name" value="TPX"/>
    <property type="match status" value="1"/>
</dbReference>
<comment type="similarity">
    <text evidence="6">Belongs to the peroxiredoxin family. Tpx subfamily.</text>
</comment>
<evidence type="ECO:0000313" key="10">
    <source>
        <dbReference type="Proteomes" id="UP000033035"/>
    </source>
</evidence>
<proteinExistence type="inferred from homology"/>
<dbReference type="CDD" id="cd03014">
    <property type="entry name" value="PRX_Atyp2cys"/>
    <property type="match status" value="1"/>
</dbReference>
<name>A0A0F5IPG5_9BACT</name>
<comment type="subunit">
    <text evidence="6">Homodimer.</text>
</comment>
<evidence type="ECO:0000313" key="9">
    <source>
        <dbReference type="EMBL" id="KKB47383.1"/>
    </source>
</evidence>
<feature type="domain" description="Thioredoxin" evidence="8">
    <location>
        <begin position="43"/>
        <end position="190"/>
    </location>
</feature>
<evidence type="ECO:0000256" key="5">
    <source>
        <dbReference type="ARBA" id="ARBA00023284"/>
    </source>
</evidence>
<keyword evidence="4" id="KW-1015">Disulfide bond</keyword>
<dbReference type="HAMAP" id="MF_00269">
    <property type="entry name" value="Tpx"/>
    <property type="match status" value="1"/>
</dbReference>
<gene>
    <name evidence="6" type="primary">tpx</name>
    <name evidence="9" type="ORF">HMPREF1536_05027</name>
</gene>
<dbReference type="STRING" id="1203610.HMPREF1536_05027"/>
<accession>A0A0F5IPG5</accession>
<keyword evidence="10" id="KW-1185">Reference proteome</keyword>
<dbReference type="PATRIC" id="fig|1203610.3.peg.5128"/>
<dbReference type="Pfam" id="PF08534">
    <property type="entry name" value="Redoxin"/>
    <property type="match status" value="1"/>
</dbReference>
<dbReference type="InterPro" id="IPR050455">
    <property type="entry name" value="Tpx_Peroxidase_subfamily"/>
</dbReference>
<dbReference type="Proteomes" id="UP000033035">
    <property type="component" value="Unassembled WGS sequence"/>
</dbReference>
<dbReference type="InterPro" id="IPR002065">
    <property type="entry name" value="TPX"/>
</dbReference>
<reference evidence="9 10" key="1">
    <citation type="submission" date="2013-04" db="EMBL/GenBank/DDBJ databases">
        <title>The Genome Sequence of Parabacteroides gordonii DSM 23371.</title>
        <authorList>
            <consortium name="The Broad Institute Genomics Platform"/>
            <person name="Earl A."/>
            <person name="Ward D."/>
            <person name="Feldgarden M."/>
            <person name="Gevers D."/>
            <person name="Martens E."/>
            <person name="Sakamoto M."/>
            <person name="Benno Y."/>
            <person name="Suzuki N."/>
            <person name="Matsunaga N."/>
            <person name="Koshihara K."/>
            <person name="Seki M."/>
            <person name="Komiya H."/>
            <person name="Walker B."/>
            <person name="Young S."/>
            <person name="Zeng Q."/>
            <person name="Gargeya S."/>
            <person name="Fitzgerald M."/>
            <person name="Haas B."/>
            <person name="Abouelleil A."/>
            <person name="Allen A.W."/>
            <person name="Alvarado L."/>
            <person name="Arachchi H.M."/>
            <person name="Berlin A.M."/>
            <person name="Chapman S.B."/>
            <person name="Gainer-Dewar J."/>
            <person name="Goldberg J."/>
            <person name="Griggs A."/>
            <person name="Gujja S."/>
            <person name="Hansen M."/>
            <person name="Howarth C."/>
            <person name="Imamovic A."/>
            <person name="Ireland A."/>
            <person name="Larimer J."/>
            <person name="McCowan C."/>
            <person name="Murphy C."/>
            <person name="Pearson M."/>
            <person name="Poon T.W."/>
            <person name="Priest M."/>
            <person name="Roberts A."/>
            <person name="Saif S."/>
            <person name="Shea T."/>
            <person name="Sisk P."/>
            <person name="Sykes S."/>
            <person name="Wortman J."/>
            <person name="Nusbaum C."/>
            <person name="Birren B."/>
        </authorList>
    </citation>
    <scope>NUCLEOTIDE SEQUENCE [LARGE SCALE GENOMIC DNA]</scope>
    <source>
        <strain evidence="9 10">MS-1</strain>
    </source>
</reference>
<dbReference type="HOGENOM" id="CLU_042529_12_0_10"/>
<comment type="function">
    <text evidence="6">Thiol-specific peroxidase that catalyzes the reduction of hydrogen peroxide and organic hydroperoxides to water and alcohols, respectively. Plays a role in cell protection against oxidative stress by detoxifying peroxides.</text>
</comment>
<organism evidence="9 10">
    <name type="scientific">Parabacteroides gordonii MS-1 = DSM 23371</name>
    <dbReference type="NCBI Taxonomy" id="1203610"/>
    <lineage>
        <taxon>Bacteria</taxon>
        <taxon>Pseudomonadati</taxon>
        <taxon>Bacteroidota</taxon>
        <taxon>Bacteroidia</taxon>
        <taxon>Bacteroidales</taxon>
        <taxon>Tannerellaceae</taxon>
        <taxon>Parabacteroides</taxon>
    </lineage>
</organism>
<dbReference type="InterPro" id="IPR013740">
    <property type="entry name" value="Redoxin"/>
</dbReference>
<dbReference type="NCBIfam" id="NF001808">
    <property type="entry name" value="PRK00522.1"/>
    <property type="match status" value="1"/>
</dbReference>
<evidence type="ECO:0000256" key="4">
    <source>
        <dbReference type="ARBA" id="ARBA00023157"/>
    </source>
</evidence>
<feature type="signal peptide" evidence="7">
    <location>
        <begin position="1"/>
        <end position="19"/>
    </location>
</feature>
<evidence type="ECO:0000256" key="3">
    <source>
        <dbReference type="ARBA" id="ARBA00023002"/>
    </source>
</evidence>
<dbReference type="SUPFAM" id="SSF52833">
    <property type="entry name" value="Thioredoxin-like"/>
    <property type="match status" value="1"/>
</dbReference>
<keyword evidence="1 6" id="KW-0575">Peroxidase</keyword>
<evidence type="ECO:0000256" key="1">
    <source>
        <dbReference type="ARBA" id="ARBA00022559"/>
    </source>
</evidence>
<feature type="chain" id="PRO_5002487838" description="Thiol peroxidase" evidence="7">
    <location>
        <begin position="20"/>
        <end position="192"/>
    </location>
</feature>
<dbReference type="PANTHER" id="PTHR43110">
    <property type="entry name" value="THIOL PEROXIDASE"/>
    <property type="match status" value="1"/>
</dbReference>
<dbReference type="PROSITE" id="PS51352">
    <property type="entry name" value="THIOREDOXIN_2"/>
    <property type="match status" value="1"/>
</dbReference>
<dbReference type="InterPro" id="IPR036249">
    <property type="entry name" value="Thioredoxin-like_sf"/>
</dbReference>
<dbReference type="RefSeq" id="WP_081693360.1">
    <property type="nucleotide sequence ID" value="NZ_AUAE01000035.1"/>
</dbReference>
<dbReference type="InterPro" id="IPR018219">
    <property type="entry name" value="Tpx_CS"/>
</dbReference>
<dbReference type="EC" id="1.11.1.24" evidence="6"/>
<evidence type="ECO:0000256" key="2">
    <source>
        <dbReference type="ARBA" id="ARBA00022862"/>
    </source>
</evidence>
<dbReference type="GO" id="GO:0008379">
    <property type="term" value="F:thioredoxin peroxidase activity"/>
    <property type="evidence" value="ECO:0007669"/>
    <property type="project" value="UniProtKB-UniRule"/>
</dbReference>
<keyword evidence="5 6" id="KW-0676">Redox-active center</keyword>
<sequence length="192" mass="20953">MSRLYILLCLLLCSGILSAQSPDSNSEKITMRGKPVTLLGTKAYVGETAPDFTGIDGKMKEVKLSDFKGKVVILSVFPSVDTKVCAAQTRKFNEEASGLGEDVVVLTLSKDLPFALERFCAAEGIDRIYTLSDYKESEFGMNYGFLMKENKLLARGVVVVGKDGKISYVQYVKEIGQEPDYKAAIAAAKKAK</sequence>
<evidence type="ECO:0000259" key="8">
    <source>
        <dbReference type="PROSITE" id="PS51352"/>
    </source>
</evidence>
<evidence type="ECO:0000256" key="7">
    <source>
        <dbReference type="SAM" id="SignalP"/>
    </source>
</evidence>
<dbReference type="EMBL" id="AQHW01000029">
    <property type="protein sequence ID" value="KKB47383.1"/>
    <property type="molecule type" value="Genomic_DNA"/>
</dbReference>
<comment type="catalytic activity">
    <reaction evidence="6">
        <text>a hydroperoxide + [thioredoxin]-dithiol = an alcohol + [thioredoxin]-disulfide + H2O</text>
        <dbReference type="Rhea" id="RHEA:62620"/>
        <dbReference type="Rhea" id="RHEA-COMP:10698"/>
        <dbReference type="Rhea" id="RHEA-COMP:10700"/>
        <dbReference type="ChEBI" id="CHEBI:15377"/>
        <dbReference type="ChEBI" id="CHEBI:29950"/>
        <dbReference type="ChEBI" id="CHEBI:30879"/>
        <dbReference type="ChEBI" id="CHEBI:35924"/>
        <dbReference type="ChEBI" id="CHEBI:50058"/>
        <dbReference type="EC" id="1.11.1.24"/>
    </reaction>
</comment>
<comment type="caution">
    <text evidence="9">The sequence shown here is derived from an EMBL/GenBank/DDBJ whole genome shotgun (WGS) entry which is preliminary data.</text>
</comment>
<keyword evidence="3 6" id="KW-0560">Oxidoreductase</keyword>
<evidence type="ECO:0000256" key="6">
    <source>
        <dbReference type="HAMAP-Rule" id="MF_00269"/>
    </source>
</evidence>
<dbReference type="Gene3D" id="3.40.30.10">
    <property type="entry name" value="Glutaredoxin"/>
    <property type="match status" value="1"/>
</dbReference>
<dbReference type="InterPro" id="IPR013766">
    <property type="entry name" value="Thioredoxin_domain"/>
</dbReference>
<comment type="caution">
    <text evidence="6">Lacks conserved residue(s) required for the propagation of feature annotation.</text>
</comment>
<protein>
    <recommendedName>
        <fullName evidence="6">Thiol peroxidase</fullName>
        <shortName evidence="6">Tpx</shortName>
        <ecNumber evidence="6">1.11.1.24</ecNumber>
    </recommendedName>
    <alternativeName>
        <fullName evidence="6">Peroxiredoxin tpx</fullName>
        <shortName evidence="6">Prx</shortName>
    </alternativeName>
    <alternativeName>
        <fullName evidence="6">Thioredoxin peroxidase</fullName>
    </alternativeName>
    <alternativeName>
        <fullName evidence="6">Thioredoxin-dependent peroxiredoxin</fullName>
    </alternativeName>
</protein>
<feature type="active site" description="Cysteine sulfenic acid (-SOH) intermediate" evidence="6">
    <location>
        <position position="85"/>
    </location>
</feature>